<gene>
    <name evidence="2" type="ORF">EW142_15195</name>
</gene>
<feature type="transmembrane region" description="Helical" evidence="1">
    <location>
        <begin position="125"/>
        <end position="144"/>
    </location>
</feature>
<proteinExistence type="predicted"/>
<dbReference type="OrthoDB" id="850482at2"/>
<evidence type="ECO:0000313" key="2">
    <source>
        <dbReference type="EMBL" id="TAI47994.1"/>
    </source>
</evidence>
<dbReference type="EMBL" id="SGIU01000002">
    <property type="protein sequence ID" value="TAI47994.1"/>
    <property type="molecule type" value="Genomic_DNA"/>
</dbReference>
<dbReference type="AlphaFoldDB" id="A0A4Q8QE24"/>
<evidence type="ECO:0000256" key="1">
    <source>
        <dbReference type="SAM" id="Phobius"/>
    </source>
</evidence>
<feature type="transmembrane region" description="Helical" evidence="1">
    <location>
        <begin position="187"/>
        <end position="215"/>
    </location>
</feature>
<accession>A0A4Q8QE24</accession>
<dbReference type="RefSeq" id="WP_130615309.1">
    <property type="nucleotide sequence ID" value="NZ_SGIU01000002.1"/>
</dbReference>
<sequence>MKWVITPWAVLRTLLVIIGILLVFNVISLAVSLNTDDSLIKKAASLFDLNSEDNLPTLYATLSLFLSAFLLFYIAQSSSNPKSKKNLWLLLCFIFIFLGFDEMFSFHEVLMELIRSHFEVGGYLYFAWVIPYGIAVIVLGVLYLPFLLNLPKKIRLLFVLSGLIFVFGALGIELFEGKHYEVNGEDFRFAVFYTIEEVLEMLGIALFIYSLLIYISSYSKKSSLTIKIRAKQTGLP</sequence>
<name>A0A4Q8QE24_9FLAO</name>
<feature type="transmembrane region" description="Helical" evidence="1">
    <location>
        <begin position="87"/>
        <end position="105"/>
    </location>
</feature>
<keyword evidence="3" id="KW-1185">Reference proteome</keyword>
<reference evidence="2 3" key="1">
    <citation type="submission" date="2019-02" db="EMBL/GenBank/DDBJ databases">
        <title>Draft genome sequence of Muricauda sp. 176CP4-71.</title>
        <authorList>
            <person name="Park J.-S."/>
        </authorList>
    </citation>
    <scope>NUCLEOTIDE SEQUENCE [LARGE SCALE GENOMIC DNA]</scope>
    <source>
        <strain evidence="2 3">176CP4-71</strain>
    </source>
</reference>
<evidence type="ECO:0000313" key="3">
    <source>
        <dbReference type="Proteomes" id="UP000291981"/>
    </source>
</evidence>
<comment type="caution">
    <text evidence="2">The sequence shown here is derived from an EMBL/GenBank/DDBJ whole genome shotgun (WGS) entry which is preliminary data.</text>
</comment>
<feature type="transmembrane region" description="Helical" evidence="1">
    <location>
        <begin position="156"/>
        <end position="175"/>
    </location>
</feature>
<keyword evidence="1" id="KW-1133">Transmembrane helix</keyword>
<keyword evidence="1" id="KW-0812">Transmembrane</keyword>
<keyword evidence="1" id="KW-0472">Membrane</keyword>
<protein>
    <submittedName>
        <fullName evidence="2">Uncharacterized protein</fullName>
    </submittedName>
</protein>
<feature type="transmembrane region" description="Helical" evidence="1">
    <location>
        <begin position="56"/>
        <end position="75"/>
    </location>
</feature>
<dbReference type="Proteomes" id="UP000291981">
    <property type="component" value="Unassembled WGS sequence"/>
</dbReference>
<organism evidence="2 3">
    <name type="scientific">Flagellimonas allohymeniacidonis</name>
    <dbReference type="NCBI Taxonomy" id="2517819"/>
    <lineage>
        <taxon>Bacteria</taxon>
        <taxon>Pseudomonadati</taxon>
        <taxon>Bacteroidota</taxon>
        <taxon>Flavobacteriia</taxon>
        <taxon>Flavobacteriales</taxon>
        <taxon>Flavobacteriaceae</taxon>
        <taxon>Flagellimonas</taxon>
    </lineage>
</organism>